<evidence type="ECO:0000256" key="4">
    <source>
        <dbReference type="ARBA" id="ARBA00022692"/>
    </source>
</evidence>
<dbReference type="AlphaFoldDB" id="A0AAJ0LXG5"/>
<evidence type="ECO:0000256" key="3">
    <source>
        <dbReference type="ARBA" id="ARBA00022475"/>
    </source>
</evidence>
<comment type="catalytic activity">
    <reaction evidence="8">
        <text>fluoride(in) = fluoride(out)</text>
        <dbReference type="Rhea" id="RHEA:76159"/>
        <dbReference type="ChEBI" id="CHEBI:17051"/>
    </reaction>
    <physiologicalReaction direction="left-to-right" evidence="8">
        <dbReference type="Rhea" id="RHEA:76160"/>
    </physiologicalReaction>
</comment>
<dbReference type="PANTHER" id="PTHR28259">
    <property type="entry name" value="FLUORIDE EXPORT PROTEIN 1-RELATED"/>
    <property type="match status" value="1"/>
</dbReference>
<comment type="caution">
    <text evidence="11">The sequence shown here is derived from an EMBL/GenBank/DDBJ whole genome shotgun (WGS) entry which is preliminary data.</text>
</comment>
<sequence length="533" mass="58330">MAEASSSRRPRDDSSPSDDERKISEASSRRRPHYAGQRVGHSTRPSTAGSRTSRGKRASYQQPEDYGSLDEDAIPPLTKPDDWKTQHPPSLREDRTRNSRSTSKSKVRRRVSGHHGEDELAGAASPPPVPTSRDRESRRPEEPARDKDETPKTSRFLTELCTISYLIFFAILGTLARLGVQWIVFYPGTPIVTPVIWPNFGASLILGFLMEDENMFRDPSQSSRDVFLGERLRDLKPGPDLKELNKAEAAKRKKAIPLYIGLATGLCGSFTSFSSFARDAFLALSNDLPTPIDHRYTNAVPPPVSSTVSRNGGYSFEAFLHVVVATIALSLGGYIAGAQIAVFAHPIIPRIHRRFVQKFVDPAVVFLGFGCWLGAVFLAIWPPANAWRGEVVFALVFAPIGCLLRFYASLKLNSLVPSFPLGTFAVNMLGTAIEGMCYDIQHVRVGVMGRVGGGMVGCQILQGVQDGFCGCLTTISTWVAEINGLKRKHGWAYAFGSVFGGLCLMVIVMGSVRWSVGFSTPVCDTGYTSKVHG</sequence>
<feature type="transmembrane region" description="Helical" evidence="10">
    <location>
        <begin position="318"/>
        <end position="342"/>
    </location>
</feature>
<feature type="transmembrane region" description="Helical" evidence="10">
    <location>
        <begin position="191"/>
        <end position="210"/>
    </location>
</feature>
<proteinExistence type="inferred from homology"/>
<evidence type="ECO:0000256" key="10">
    <source>
        <dbReference type="SAM" id="Phobius"/>
    </source>
</evidence>
<gene>
    <name evidence="11" type="ORF">LTR09_000546</name>
</gene>
<evidence type="ECO:0000313" key="12">
    <source>
        <dbReference type="Proteomes" id="UP001271007"/>
    </source>
</evidence>
<feature type="compositionally biased region" description="Basic and acidic residues" evidence="9">
    <location>
        <begin position="79"/>
        <end position="97"/>
    </location>
</feature>
<evidence type="ECO:0000256" key="8">
    <source>
        <dbReference type="ARBA" id="ARBA00035585"/>
    </source>
</evidence>
<feature type="transmembrane region" description="Helical" evidence="10">
    <location>
        <begin position="491"/>
        <end position="512"/>
    </location>
</feature>
<dbReference type="GO" id="GO:1903425">
    <property type="term" value="F:fluoride transmembrane transporter activity"/>
    <property type="evidence" value="ECO:0007669"/>
    <property type="project" value="TreeGrafter"/>
</dbReference>
<feature type="compositionally biased region" description="Basic and acidic residues" evidence="9">
    <location>
        <begin position="9"/>
        <end position="28"/>
    </location>
</feature>
<dbReference type="EMBL" id="JAWDJX010000001">
    <property type="protein sequence ID" value="KAK3058980.1"/>
    <property type="molecule type" value="Genomic_DNA"/>
</dbReference>
<feature type="transmembrane region" description="Helical" evidence="10">
    <location>
        <begin position="256"/>
        <end position="277"/>
    </location>
</feature>
<keyword evidence="5 10" id="KW-1133">Transmembrane helix</keyword>
<comment type="subcellular location">
    <subcellularLocation>
        <location evidence="2">Cell membrane</location>
        <topology evidence="2">Multi-pass membrane protein</topology>
    </subcellularLocation>
</comment>
<evidence type="ECO:0000256" key="7">
    <source>
        <dbReference type="ARBA" id="ARBA00035120"/>
    </source>
</evidence>
<reference evidence="11" key="1">
    <citation type="submission" date="2023-04" db="EMBL/GenBank/DDBJ databases">
        <title>Black Yeasts Isolated from many extreme environments.</title>
        <authorList>
            <person name="Coleine C."/>
            <person name="Stajich J.E."/>
            <person name="Selbmann L."/>
        </authorList>
    </citation>
    <scope>NUCLEOTIDE SEQUENCE</scope>
    <source>
        <strain evidence="11">CCFEE 5312</strain>
    </source>
</reference>
<dbReference type="GO" id="GO:0005886">
    <property type="term" value="C:plasma membrane"/>
    <property type="evidence" value="ECO:0007669"/>
    <property type="project" value="UniProtKB-SubCell"/>
</dbReference>
<comment type="function">
    <text evidence="1">Fluoride channel required for the rapid expulsion of cytoplasmic fluoride.</text>
</comment>
<dbReference type="Pfam" id="PF02537">
    <property type="entry name" value="CRCB"/>
    <property type="match status" value="2"/>
</dbReference>
<name>A0AAJ0LXG5_9PEZI</name>
<dbReference type="Proteomes" id="UP001271007">
    <property type="component" value="Unassembled WGS sequence"/>
</dbReference>
<evidence type="ECO:0008006" key="13">
    <source>
        <dbReference type="Google" id="ProtNLM"/>
    </source>
</evidence>
<dbReference type="InterPro" id="IPR003691">
    <property type="entry name" value="FluC"/>
</dbReference>
<feature type="compositionally biased region" description="Basic residues" evidence="9">
    <location>
        <begin position="103"/>
        <end position="113"/>
    </location>
</feature>
<evidence type="ECO:0000256" key="9">
    <source>
        <dbReference type="SAM" id="MobiDB-lite"/>
    </source>
</evidence>
<protein>
    <recommendedName>
        <fullName evidence="13">Chromosome condensation protein</fullName>
    </recommendedName>
</protein>
<feature type="compositionally biased region" description="Basic and acidic residues" evidence="9">
    <location>
        <begin position="132"/>
        <end position="152"/>
    </location>
</feature>
<keyword evidence="3" id="KW-1003">Cell membrane</keyword>
<organism evidence="11 12">
    <name type="scientific">Extremus antarcticus</name>
    <dbReference type="NCBI Taxonomy" id="702011"/>
    <lineage>
        <taxon>Eukaryota</taxon>
        <taxon>Fungi</taxon>
        <taxon>Dikarya</taxon>
        <taxon>Ascomycota</taxon>
        <taxon>Pezizomycotina</taxon>
        <taxon>Dothideomycetes</taxon>
        <taxon>Dothideomycetidae</taxon>
        <taxon>Mycosphaerellales</taxon>
        <taxon>Extremaceae</taxon>
        <taxon>Extremus</taxon>
    </lineage>
</organism>
<dbReference type="PANTHER" id="PTHR28259:SF1">
    <property type="entry name" value="FLUORIDE EXPORT PROTEIN 1-RELATED"/>
    <property type="match status" value="1"/>
</dbReference>
<evidence type="ECO:0000256" key="1">
    <source>
        <dbReference type="ARBA" id="ARBA00002598"/>
    </source>
</evidence>
<feature type="region of interest" description="Disordered" evidence="9">
    <location>
        <begin position="1"/>
        <end position="152"/>
    </location>
</feature>
<comment type="similarity">
    <text evidence="7">Belongs to the fluoride channel Fluc/FEX (TC 1.A.43) family.</text>
</comment>
<evidence type="ECO:0000313" key="11">
    <source>
        <dbReference type="EMBL" id="KAK3058980.1"/>
    </source>
</evidence>
<feature type="transmembrane region" description="Helical" evidence="10">
    <location>
        <begin position="162"/>
        <end position="185"/>
    </location>
</feature>
<accession>A0AAJ0LXG5</accession>
<evidence type="ECO:0000256" key="6">
    <source>
        <dbReference type="ARBA" id="ARBA00023136"/>
    </source>
</evidence>
<feature type="transmembrane region" description="Helical" evidence="10">
    <location>
        <begin position="363"/>
        <end position="381"/>
    </location>
</feature>
<keyword evidence="6 10" id="KW-0472">Membrane</keyword>
<keyword evidence="4 10" id="KW-0812">Transmembrane</keyword>
<keyword evidence="12" id="KW-1185">Reference proteome</keyword>
<feature type="compositionally biased region" description="Polar residues" evidence="9">
    <location>
        <begin position="43"/>
        <end position="52"/>
    </location>
</feature>
<evidence type="ECO:0000256" key="5">
    <source>
        <dbReference type="ARBA" id="ARBA00022989"/>
    </source>
</evidence>
<evidence type="ECO:0000256" key="2">
    <source>
        <dbReference type="ARBA" id="ARBA00004651"/>
    </source>
</evidence>
<feature type="transmembrane region" description="Helical" evidence="10">
    <location>
        <begin position="387"/>
        <end position="408"/>
    </location>
</feature>